<dbReference type="SUPFAM" id="SSF48371">
    <property type="entry name" value="ARM repeat"/>
    <property type="match status" value="1"/>
</dbReference>
<reference evidence="2" key="1">
    <citation type="submission" date="2021-01" db="EMBL/GenBank/DDBJ databases">
        <authorList>
            <person name="Corre E."/>
            <person name="Pelletier E."/>
            <person name="Niang G."/>
            <person name="Scheremetjew M."/>
            <person name="Finn R."/>
            <person name="Kale V."/>
            <person name="Holt S."/>
            <person name="Cochrane G."/>
            <person name="Meng A."/>
            <person name="Brown T."/>
            <person name="Cohen L."/>
        </authorList>
    </citation>
    <scope>NUCLEOTIDE SEQUENCE</scope>
    <source>
        <strain evidence="2">CCMP1243</strain>
    </source>
</reference>
<dbReference type="EMBL" id="HBHJ01005600">
    <property type="protein sequence ID" value="CAD9668666.1"/>
    <property type="molecule type" value="Transcribed_RNA"/>
</dbReference>
<proteinExistence type="predicted"/>
<dbReference type="InterPro" id="IPR011989">
    <property type="entry name" value="ARM-like"/>
</dbReference>
<dbReference type="AlphaFoldDB" id="A0A7S2RFN2"/>
<organism evidence="2">
    <name type="scientific">Rhizochromulina marina</name>
    <dbReference type="NCBI Taxonomy" id="1034831"/>
    <lineage>
        <taxon>Eukaryota</taxon>
        <taxon>Sar</taxon>
        <taxon>Stramenopiles</taxon>
        <taxon>Ochrophyta</taxon>
        <taxon>Dictyochophyceae</taxon>
        <taxon>Rhizochromulinales</taxon>
        <taxon>Rhizochromulina</taxon>
    </lineage>
</organism>
<dbReference type="Gene3D" id="1.25.10.10">
    <property type="entry name" value="Leucine-rich Repeat Variant"/>
    <property type="match status" value="1"/>
</dbReference>
<accession>A0A7S2RFN2</accession>
<evidence type="ECO:0000256" key="1">
    <source>
        <dbReference type="SAM" id="MobiDB-lite"/>
    </source>
</evidence>
<feature type="compositionally biased region" description="Gly residues" evidence="1">
    <location>
        <begin position="223"/>
        <end position="241"/>
    </location>
</feature>
<evidence type="ECO:0000313" key="2">
    <source>
        <dbReference type="EMBL" id="CAD9668666.1"/>
    </source>
</evidence>
<feature type="region of interest" description="Disordered" evidence="1">
    <location>
        <begin position="216"/>
        <end position="248"/>
    </location>
</feature>
<gene>
    <name evidence="2" type="ORF">RMAR1173_LOCUS3687</name>
</gene>
<protein>
    <submittedName>
        <fullName evidence="2">Uncharacterized protein</fullName>
    </submittedName>
</protein>
<sequence length="248" mass="25278">MSSLVEGGPGAVKQEPPPFVVAGLGGLAAEDSKSVETALDALSAQIFNKPAHKAAAGRHGVLEAAVGRLEALAQAPGVQWRGCRLLRQLGFGDKDNCRRILALGGARVVLNALSAHAAHEQVAVQALWALLVLTRSDSGTITALSTEALTAAVAAARHAHRGKAQVQAKADFLQAMVDGLDDCVLEAPVKHHVEPVDNQHVPQEIRAMIENGTAMPVRSCGASGDGGGDGAVSEPPGGGDGPKAATAE</sequence>
<dbReference type="InterPro" id="IPR016024">
    <property type="entry name" value="ARM-type_fold"/>
</dbReference>
<name>A0A7S2RFN2_9STRA</name>